<feature type="compositionally biased region" description="Basic residues" evidence="1">
    <location>
        <begin position="132"/>
        <end position="144"/>
    </location>
</feature>
<dbReference type="InterPro" id="IPR036388">
    <property type="entry name" value="WH-like_DNA-bd_sf"/>
</dbReference>
<dbReference type="AlphaFoldDB" id="A0A919KG20"/>
<dbReference type="EMBL" id="BNBF01000036">
    <property type="protein sequence ID" value="GHG74697.1"/>
    <property type="molecule type" value="Genomic_DNA"/>
</dbReference>
<evidence type="ECO:0000256" key="1">
    <source>
        <dbReference type="SAM" id="MobiDB-lite"/>
    </source>
</evidence>
<name>A0A919KG20_9ACTN</name>
<dbReference type="SUPFAM" id="SSF46785">
    <property type="entry name" value="Winged helix' DNA-binding domain"/>
    <property type="match status" value="1"/>
</dbReference>
<sequence length="144" mass="16295">MACLCTSDAGSLTASELVQRLQVSPASISRAIAFLESQGLVRRERDERRRERYALDDDVRYQAMMASVRSTAQVAETARQGVGILVPGTPAPRHPGRRPAGEHRPLPRLRLRKSRPRRRPGPRRPPHETRNNLKRHRPTKSRPA</sequence>
<evidence type="ECO:0000313" key="4">
    <source>
        <dbReference type="Proteomes" id="UP000619355"/>
    </source>
</evidence>
<comment type="caution">
    <text evidence="3">The sequence shown here is derived from an EMBL/GenBank/DDBJ whole genome shotgun (WGS) entry which is preliminary data.</text>
</comment>
<feature type="compositionally biased region" description="Basic residues" evidence="1">
    <location>
        <begin position="106"/>
        <end position="124"/>
    </location>
</feature>
<gene>
    <name evidence="3" type="ORF">GCM10018980_71700</name>
</gene>
<protein>
    <recommendedName>
        <fullName evidence="2">HTH marR-type domain-containing protein</fullName>
    </recommendedName>
</protein>
<dbReference type="GO" id="GO:0003700">
    <property type="term" value="F:DNA-binding transcription factor activity"/>
    <property type="evidence" value="ECO:0007669"/>
    <property type="project" value="InterPro"/>
</dbReference>
<reference evidence="4" key="1">
    <citation type="journal article" date="2019" name="Int. J. Syst. Evol. Microbiol.">
        <title>The Global Catalogue of Microorganisms (GCM) 10K type strain sequencing project: providing services to taxonomists for standard genome sequencing and annotation.</title>
        <authorList>
            <consortium name="The Broad Institute Genomics Platform"/>
            <consortium name="The Broad Institute Genome Sequencing Center for Infectious Disease"/>
            <person name="Wu L."/>
            <person name="Ma J."/>
        </authorList>
    </citation>
    <scope>NUCLEOTIDE SEQUENCE [LARGE SCALE GENOMIC DNA]</scope>
    <source>
        <strain evidence="4">JCM 4253</strain>
    </source>
</reference>
<evidence type="ECO:0000259" key="2">
    <source>
        <dbReference type="Pfam" id="PF12802"/>
    </source>
</evidence>
<dbReference type="InterPro" id="IPR000835">
    <property type="entry name" value="HTH_MarR-typ"/>
</dbReference>
<dbReference type="InterPro" id="IPR011991">
    <property type="entry name" value="ArsR-like_HTH"/>
</dbReference>
<dbReference type="InterPro" id="IPR036390">
    <property type="entry name" value="WH_DNA-bd_sf"/>
</dbReference>
<dbReference type="Gene3D" id="1.10.10.10">
    <property type="entry name" value="Winged helix-like DNA-binding domain superfamily/Winged helix DNA-binding domain"/>
    <property type="match status" value="1"/>
</dbReference>
<accession>A0A919KG20</accession>
<dbReference type="Proteomes" id="UP000619355">
    <property type="component" value="Unassembled WGS sequence"/>
</dbReference>
<feature type="region of interest" description="Disordered" evidence="1">
    <location>
        <begin position="80"/>
        <end position="144"/>
    </location>
</feature>
<dbReference type="Pfam" id="PF12802">
    <property type="entry name" value="MarR_2"/>
    <property type="match status" value="1"/>
</dbReference>
<proteinExistence type="predicted"/>
<dbReference type="CDD" id="cd00090">
    <property type="entry name" value="HTH_ARSR"/>
    <property type="match status" value="1"/>
</dbReference>
<organism evidence="3 4">
    <name type="scientific">Streptomyces capoamus</name>
    <dbReference type="NCBI Taxonomy" id="68183"/>
    <lineage>
        <taxon>Bacteria</taxon>
        <taxon>Bacillati</taxon>
        <taxon>Actinomycetota</taxon>
        <taxon>Actinomycetes</taxon>
        <taxon>Kitasatosporales</taxon>
        <taxon>Streptomycetaceae</taxon>
        <taxon>Streptomyces</taxon>
    </lineage>
</organism>
<keyword evidence="4" id="KW-1185">Reference proteome</keyword>
<feature type="domain" description="HTH marR-type" evidence="2">
    <location>
        <begin position="9"/>
        <end position="48"/>
    </location>
</feature>
<evidence type="ECO:0000313" key="3">
    <source>
        <dbReference type="EMBL" id="GHG74697.1"/>
    </source>
</evidence>